<gene>
    <name evidence="6" type="ORF">GU336_10355</name>
</gene>
<dbReference type="InterPro" id="IPR036775">
    <property type="entry name" value="DNA_pol_Y-fam_lit_finger_sf"/>
</dbReference>
<keyword evidence="3" id="KW-0548">Nucleotidyltransferase</keyword>
<accession>A0A6H0UGR4</accession>
<dbReference type="InterPro" id="IPR017961">
    <property type="entry name" value="DNA_pol_Y-fam_little_finger"/>
</dbReference>
<dbReference type="GO" id="GO:0005829">
    <property type="term" value="C:cytosol"/>
    <property type="evidence" value="ECO:0007669"/>
    <property type="project" value="TreeGrafter"/>
</dbReference>
<dbReference type="AlphaFoldDB" id="A0A6H0UGR4"/>
<evidence type="ECO:0000256" key="1">
    <source>
        <dbReference type="ARBA" id="ARBA00010945"/>
    </source>
</evidence>
<dbReference type="EMBL" id="CP047616">
    <property type="protein sequence ID" value="QIW54499.1"/>
    <property type="molecule type" value="Genomic_DNA"/>
</dbReference>
<keyword evidence="5" id="KW-0808">Transferase</keyword>
<proteinExistence type="inferred from homology"/>
<dbReference type="Gene3D" id="3.30.70.270">
    <property type="match status" value="1"/>
</dbReference>
<dbReference type="InterPro" id="IPR001126">
    <property type="entry name" value="UmuC"/>
</dbReference>
<dbReference type="SUPFAM" id="SSF100879">
    <property type="entry name" value="Lesion bypass DNA polymerase (Y-family), little finger domain"/>
    <property type="match status" value="1"/>
</dbReference>
<evidence type="ECO:0000313" key="6">
    <source>
        <dbReference type="EMBL" id="QIW54499.1"/>
    </source>
</evidence>
<dbReference type="Pfam" id="PF11799">
    <property type="entry name" value="IMS_C"/>
    <property type="match status" value="1"/>
</dbReference>
<dbReference type="InterPro" id="IPR043128">
    <property type="entry name" value="Rev_trsase/Diguanyl_cyclase"/>
</dbReference>
<keyword evidence="2" id="KW-0515">Mutator protein</keyword>
<keyword evidence="5" id="KW-0239">DNA-directed DNA polymerase</keyword>
<organism evidence="6 7">
    <name type="scientific">Pseudolactococcus raffinolactis</name>
    <dbReference type="NCBI Taxonomy" id="1366"/>
    <lineage>
        <taxon>Bacteria</taxon>
        <taxon>Bacillati</taxon>
        <taxon>Bacillota</taxon>
        <taxon>Bacilli</taxon>
        <taxon>Lactobacillales</taxon>
        <taxon>Streptococcaceae</taxon>
        <taxon>Pseudolactococcus</taxon>
    </lineage>
</organism>
<dbReference type="CDD" id="cd01700">
    <property type="entry name" value="PolY_Pol_V_umuC"/>
    <property type="match status" value="1"/>
</dbReference>
<dbReference type="GO" id="GO:0003684">
    <property type="term" value="F:damaged DNA binding"/>
    <property type="evidence" value="ECO:0007669"/>
    <property type="project" value="InterPro"/>
</dbReference>
<reference evidence="6 7" key="1">
    <citation type="submission" date="2019-12" db="EMBL/GenBank/DDBJ databases">
        <title>Whole genome sequences of Lactococcus raffinolactis strains isolated from sewage.</title>
        <authorList>
            <person name="Ybazeta G."/>
            <person name="Ross M."/>
            <person name="Brabant-Kirwan D."/>
            <person name="Saleh M."/>
            <person name="Dillon J.A."/>
            <person name="Splinter K."/>
            <person name="Nokhbeh R."/>
        </authorList>
    </citation>
    <scope>NUCLEOTIDE SEQUENCE [LARGE SCALE GENOMIC DNA]</scope>
    <source>
        <strain evidence="6 7">Lr_19_5</strain>
    </source>
</reference>
<dbReference type="InterPro" id="IPR043502">
    <property type="entry name" value="DNA/RNA_pol_sf"/>
</dbReference>
<evidence type="ECO:0000313" key="7">
    <source>
        <dbReference type="Proteomes" id="UP000501945"/>
    </source>
</evidence>
<evidence type="ECO:0000256" key="5">
    <source>
        <dbReference type="ARBA" id="ARBA00022932"/>
    </source>
</evidence>
<dbReference type="Gene3D" id="3.30.1490.100">
    <property type="entry name" value="DNA polymerase, Y-family, little finger domain"/>
    <property type="match status" value="1"/>
</dbReference>
<evidence type="ECO:0000256" key="2">
    <source>
        <dbReference type="ARBA" id="ARBA00022457"/>
    </source>
</evidence>
<name>A0A6H0UGR4_9LACT</name>
<dbReference type="Proteomes" id="UP000501945">
    <property type="component" value="Chromosome"/>
</dbReference>
<dbReference type="GO" id="GO:0009432">
    <property type="term" value="P:SOS response"/>
    <property type="evidence" value="ECO:0007669"/>
    <property type="project" value="TreeGrafter"/>
</dbReference>
<evidence type="ECO:0000256" key="4">
    <source>
        <dbReference type="ARBA" id="ARBA00022705"/>
    </source>
</evidence>
<keyword evidence="4" id="KW-0235">DNA replication</keyword>
<protein>
    <submittedName>
        <fullName evidence="6">DNA polymerase</fullName>
    </submittedName>
</protein>
<dbReference type="GO" id="GO:0003887">
    <property type="term" value="F:DNA-directed DNA polymerase activity"/>
    <property type="evidence" value="ECO:0007669"/>
    <property type="project" value="UniProtKB-KW"/>
</dbReference>
<dbReference type="InterPro" id="IPR050116">
    <property type="entry name" value="DNA_polymerase-Y"/>
</dbReference>
<dbReference type="SUPFAM" id="SSF56672">
    <property type="entry name" value="DNA/RNA polymerases"/>
    <property type="match status" value="1"/>
</dbReference>
<dbReference type="Pfam" id="PF00817">
    <property type="entry name" value="IMS"/>
    <property type="match status" value="1"/>
</dbReference>
<dbReference type="GO" id="GO:0006281">
    <property type="term" value="P:DNA repair"/>
    <property type="evidence" value="ECO:0007669"/>
    <property type="project" value="InterPro"/>
</dbReference>
<dbReference type="PANTHER" id="PTHR11076">
    <property type="entry name" value="DNA REPAIR POLYMERASE UMUC / TRANSFERASE FAMILY MEMBER"/>
    <property type="match status" value="1"/>
</dbReference>
<dbReference type="PROSITE" id="PS50173">
    <property type="entry name" value="UMUC"/>
    <property type="match status" value="1"/>
</dbReference>
<dbReference type="PANTHER" id="PTHR11076:SF35">
    <property type="entry name" value="DNA REPAIR PROTEIN HOMOLOG YOBH"/>
    <property type="match status" value="1"/>
</dbReference>
<dbReference type="Gene3D" id="1.10.150.20">
    <property type="entry name" value="5' to 3' exonuclease, C-terminal subdomain"/>
    <property type="match status" value="1"/>
</dbReference>
<sequence length="481" mass="54160">MITPDFDYTKEQHRAIAFIDMKSFYASVECVERGLNPLTTSLCVMSQADNSGGLILASSPTFKQVFGKSNVGRSRDLPFYTTTHKFNYQNYYRTVTRDWLNRAPEPSPSHVAFIESWAKRTIMTPPRMSAYIDKNMEIQHIIQDFAAIDEICWYSIDEGFVDLTESLNYFYPDQSLTPAQKLDAVSHDIQVAIYQQTGLYATVGMSIGNPLLAKLALDNAAKHTSNMRALWTYETIADTVWQIPDLTDFWGISRRTAKRLRYIGVNSIYELAHTHPTVLKKEFGILGVQLFCHANGIDESNVSEKYDAKSKSIGNSQTLPRDYTSQREIELVISELAEQVAIRTRRSKKKTQLISLYVGYGFSENKPSIHAQMSIEPTHSTQKLTQAILRLFRDKYASGAVRRIGVSYGRLCDDDFELISLFDDAQVTQKQETVQDVIDVIREKHGFLSVQKANSLANGSRVIARSKLVGGHSAGGLDGLS</sequence>
<dbReference type="RefSeq" id="WP_167839015.1">
    <property type="nucleotide sequence ID" value="NZ_CP047616.1"/>
</dbReference>
<dbReference type="GO" id="GO:0042276">
    <property type="term" value="P:error-prone translesion synthesis"/>
    <property type="evidence" value="ECO:0007669"/>
    <property type="project" value="TreeGrafter"/>
</dbReference>
<comment type="similarity">
    <text evidence="1">Belongs to the DNA polymerase type-Y family.</text>
</comment>
<evidence type="ECO:0000256" key="3">
    <source>
        <dbReference type="ARBA" id="ARBA00022695"/>
    </source>
</evidence>
<dbReference type="GO" id="GO:0006260">
    <property type="term" value="P:DNA replication"/>
    <property type="evidence" value="ECO:0007669"/>
    <property type="project" value="UniProtKB-KW"/>
</dbReference>